<evidence type="ECO:0000256" key="1">
    <source>
        <dbReference type="SAM" id="Coils"/>
    </source>
</evidence>
<proteinExistence type="predicted"/>
<feature type="coiled-coil region" evidence="1">
    <location>
        <begin position="55"/>
        <end position="82"/>
    </location>
</feature>
<sequence>MNAKLITFSGIVTAFLGAGIGFVVAHLLPCPYTSPMYKDLAQKYAIIGGVAGLLIGSSQEMIRELKQERDAEEDLFQDLNQAIRSNTTNKITDDA</sequence>
<protein>
    <submittedName>
        <fullName evidence="2">Uncharacterized protein</fullName>
    </submittedName>
</protein>
<dbReference type="EMBL" id="AP018174">
    <property type="protein sequence ID" value="BAY15834.1"/>
    <property type="molecule type" value="Genomic_DNA"/>
</dbReference>
<evidence type="ECO:0000313" key="3">
    <source>
        <dbReference type="Proteomes" id="UP000218287"/>
    </source>
</evidence>
<dbReference type="AlphaFoldDB" id="A0A1Z4GE91"/>
<reference evidence="2 3" key="1">
    <citation type="submission" date="2017-06" db="EMBL/GenBank/DDBJ databases">
        <title>Genome sequencing of cyanobaciteial culture collection at National Institute for Environmental Studies (NIES).</title>
        <authorList>
            <person name="Hirose Y."/>
            <person name="Shimura Y."/>
            <person name="Fujisawa T."/>
            <person name="Nakamura Y."/>
            <person name="Kawachi M."/>
        </authorList>
    </citation>
    <scope>NUCLEOTIDE SEQUENCE [LARGE SCALE GENOMIC DNA]</scope>
    <source>
        <strain evidence="2 3">NIES-21</strain>
    </source>
</reference>
<keyword evidence="1" id="KW-0175">Coiled coil</keyword>
<organism evidence="2 3">
    <name type="scientific">Anabaenopsis circularis NIES-21</name>
    <dbReference type="NCBI Taxonomy" id="1085406"/>
    <lineage>
        <taxon>Bacteria</taxon>
        <taxon>Bacillati</taxon>
        <taxon>Cyanobacteriota</taxon>
        <taxon>Cyanophyceae</taxon>
        <taxon>Nostocales</taxon>
        <taxon>Nodulariaceae</taxon>
        <taxon>Anabaenopsis</taxon>
    </lineage>
</organism>
<accession>A0A1Z4GE91</accession>
<keyword evidence="3" id="KW-1185">Reference proteome</keyword>
<name>A0A1Z4GE91_9CYAN</name>
<gene>
    <name evidence="2" type="ORF">NIES21_16550</name>
</gene>
<evidence type="ECO:0000313" key="2">
    <source>
        <dbReference type="EMBL" id="BAY15834.1"/>
    </source>
</evidence>
<dbReference type="Proteomes" id="UP000218287">
    <property type="component" value="Chromosome"/>
</dbReference>